<dbReference type="KEGG" id="mmai:sS8_5456"/>
<organism evidence="2 3">
    <name type="scientific">Methylocaldum marinum</name>
    <dbReference type="NCBI Taxonomy" id="1432792"/>
    <lineage>
        <taxon>Bacteria</taxon>
        <taxon>Pseudomonadati</taxon>
        <taxon>Pseudomonadota</taxon>
        <taxon>Gammaproteobacteria</taxon>
        <taxon>Methylococcales</taxon>
        <taxon>Methylococcaceae</taxon>
        <taxon>Methylocaldum</taxon>
    </lineage>
</organism>
<dbReference type="Proteomes" id="UP000266313">
    <property type="component" value="Chromosome"/>
</dbReference>
<accession>A0A250L0B0</accession>
<name>A0A250L0B0_9GAMM</name>
<proteinExistence type="predicted"/>
<keyword evidence="3" id="KW-1185">Reference proteome</keyword>
<dbReference type="AlphaFoldDB" id="A0A250L0B0"/>
<reference evidence="2 3" key="1">
    <citation type="submission" date="2016-12" db="EMBL/GenBank/DDBJ databases">
        <title>Genome sequencing of Methylocaldum marinum.</title>
        <authorList>
            <person name="Takeuchi M."/>
            <person name="Kamagata Y."/>
            <person name="Hiraoka S."/>
            <person name="Oshima K."/>
            <person name="Hattori M."/>
            <person name="Iwasaki W."/>
        </authorList>
    </citation>
    <scope>NUCLEOTIDE SEQUENCE [LARGE SCALE GENOMIC DNA]</scope>
    <source>
        <strain evidence="2 3">S8</strain>
    </source>
</reference>
<evidence type="ECO:0000313" key="2">
    <source>
        <dbReference type="EMBL" id="BBA37373.1"/>
    </source>
</evidence>
<feature type="compositionally biased region" description="Low complexity" evidence="1">
    <location>
        <begin position="52"/>
        <end position="62"/>
    </location>
</feature>
<feature type="region of interest" description="Disordered" evidence="1">
    <location>
        <begin position="1"/>
        <end position="69"/>
    </location>
</feature>
<evidence type="ECO:0000313" key="3">
    <source>
        <dbReference type="Proteomes" id="UP000266313"/>
    </source>
</evidence>
<dbReference type="EMBL" id="AP017928">
    <property type="protein sequence ID" value="BBA37373.1"/>
    <property type="molecule type" value="Genomic_DNA"/>
</dbReference>
<feature type="compositionally biased region" description="Basic residues" evidence="1">
    <location>
        <begin position="37"/>
        <end position="51"/>
    </location>
</feature>
<evidence type="ECO:0000256" key="1">
    <source>
        <dbReference type="SAM" id="MobiDB-lite"/>
    </source>
</evidence>
<sequence length="69" mass="7535">MSPLRPLSDTRGAFELMDTDKGLFVGKGSPTYESAPKRHRMRRHSLGRAKSPKNSASPPASKLLPETNA</sequence>
<gene>
    <name evidence="2" type="ORF">sS8_5456</name>
</gene>
<protein>
    <submittedName>
        <fullName evidence="2">Uncharacterized protein</fullName>
    </submittedName>
</protein>